<dbReference type="HOGENOM" id="CLU_3283596_0_0_11"/>
<dbReference type="Proteomes" id="UP000002213">
    <property type="component" value="Chromosome"/>
</dbReference>
<gene>
    <name evidence="1" type="ordered locus">Amir_4876</name>
</gene>
<protein>
    <submittedName>
        <fullName evidence="1">Uncharacterized protein</fullName>
    </submittedName>
</protein>
<evidence type="ECO:0000313" key="1">
    <source>
        <dbReference type="EMBL" id="ACU38702.1"/>
    </source>
</evidence>
<reference evidence="1 2" key="1">
    <citation type="journal article" date="2009" name="Stand. Genomic Sci.">
        <title>Complete genome sequence of Actinosynnema mirum type strain (101).</title>
        <authorList>
            <person name="Land M."/>
            <person name="Lapidus A."/>
            <person name="Mayilraj S."/>
            <person name="Chen F."/>
            <person name="Copeland A."/>
            <person name="Del Rio T.G."/>
            <person name="Nolan M."/>
            <person name="Lucas S."/>
            <person name="Tice H."/>
            <person name="Cheng J.F."/>
            <person name="Chertkov O."/>
            <person name="Bruce D."/>
            <person name="Goodwin L."/>
            <person name="Pitluck S."/>
            <person name="Rohde M."/>
            <person name="Goker M."/>
            <person name="Pati A."/>
            <person name="Ivanova N."/>
            <person name="Mavromatis K."/>
            <person name="Chen A."/>
            <person name="Palaniappan K."/>
            <person name="Hauser L."/>
            <person name="Chang Y.J."/>
            <person name="Jeffries C.C."/>
            <person name="Brettin T."/>
            <person name="Detter J.C."/>
            <person name="Han C."/>
            <person name="Chain P."/>
            <person name="Tindall B.J."/>
            <person name="Bristow J."/>
            <person name="Eisen J.A."/>
            <person name="Markowitz V."/>
            <person name="Hugenholtz P."/>
            <person name="Kyrpides N.C."/>
            <person name="Klenk H.P."/>
        </authorList>
    </citation>
    <scope>NUCLEOTIDE SEQUENCE [LARGE SCALE GENOMIC DNA]</scope>
    <source>
        <strain evidence="2">ATCC 29888 / DSM 43827 / JCM 3225 / NBRC 14064 / NCIMB 13271 / NRRL B-12336 / IMRU 3971 / 101</strain>
    </source>
</reference>
<sequence>MTLESDRVTAVLRVRVTRLRDRAGDVRAAPRLGAHCRSTP</sequence>
<dbReference type="AlphaFoldDB" id="C6WQL2"/>
<dbReference type="KEGG" id="ami:Amir_4876"/>
<organism evidence="1 2">
    <name type="scientific">Actinosynnema mirum (strain ATCC 29888 / DSM 43827 / JCM 3225 / NBRC 14064 / NCIMB 13271 / NRRL B-12336 / IMRU 3971 / 101)</name>
    <dbReference type="NCBI Taxonomy" id="446462"/>
    <lineage>
        <taxon>Bacteria</taxon>
        <taxon>Bacillati</taxon>
        <taxon>Actinomycetota</taxon>
        <taxon>Actinomycetes</taxon>
        <taxon>Pseudonocardiales</taxon>
        <taxon>Pseudonocardiaceae</taxon>
        <taxon>Actinosynnema</taxon>
    </lineage>
</organism>
<dbReference type="EMBL" id="CP001630">
    <property type="protein sequence ID" value="ACU38702.1"/>
    <property type="molecule type" value="Genomic_DNA"/>
</dbReference>
<proteinExistence type="predicted"/>
<dbReference type="STRING" id="446462.Amir_4876"/>
<evidence type="ECO:0000313" key="2">
    <source>
        <dbReference type="Proteomes" id="UP000002213"/>
    </source>
</evidence>
<keyword evidence="2" id="KW-1185">Reference proteome</keyword>
<name>C6WQL2_ACTMD</name>
<accession>C6WQL2</accession>